<evidence type="ECO:0000313" key="5">
    <source>
        <dbReference type="Proteomes" id="UP000305131"/>
    </source>
</evidence>
<dbReference type="GeneID" id="95772789"/>
<evidence type="ECO:0000259" key="3">
    <source>
        <dbReference type="Pfam" id="PF07859"/>
    </source>
</evidence>
<accession>A0A6C1KVR1</accession>
<dbReference type="Gene3D" id="3.40.50.1820">
    <property type="entry name" value="alpha/beta hydrolase"/>
    <property type="match status" value="1"/>
</dbReference>
<proteinExistence type="inferred from homology"/>
<comment type="caution">
    <text evidence="4">The sequence shown here is derived from an EMBL/GenBank/DDBJ whole genome shotgun (WGS) entry which is preliminary data.</text>
</comment>
<dbReference type="OrthoDB" id="9806180at2"/>
<dbReference type="Proteomes" id="UP000305131">
    <property type="component" value="Unassembled WGS sequence"/>
</dbReference>
<dbReference type="AlphaFoldDB" id="A0A6C1KVR1"/>
<dbReference type="InterPro" id="IPR029058">
    <property type="entry name" value="AB_hydrolase_fold"/>
</dbReference>
<dbReference type="EMBL" id="VAUP01000015">
    <property type="protein sequence ID" value="TLX43463.1"/>
    <property type="molecule type" value="Genomic_DNA"/>
</dbReference>
<keyword evidence="2 4" id="KW-0378">Hydrolase</keyword>
<feature type="domain" description="Alpha/beta hydrolase fold-3" evidence="3">
    <location>
        <begin position="68"/>
        <end position="269"/>
    </location>
</feature>
<dbReference type="PANTHER" id="PTHR48081">
    <property type="entry name" value="AB HYDROLASE SUPERFAMILY PROTEIN C4A8.06C"/>
    <property type="match status" value="1"/>
</dbReference>
<protein>
    <submittedName>
        <fullName evidence="4">Alpha/beta hydrolase</fullName>
    </submittedName>
</protein>
<organism evidence="4 5">
    <name type="scientific">Xanthobacter autotrophicus</name>
    <dbReference type="NCBI Taxonomy" id="280"/>
    <lineage>
        <taxon>Bacteria</taxon>
        <taxon>Pseudomonadati</taxon>
        <taxon>Pseudomonadota</taxon>
        <taxon>Alphaproteobacteria</taxon>
        <taxon>Hyphomicrobiales</taxon>
        <taxon>Xanthobacteraceae</taxon>
        <taxon>Xanthobacter</taxon>
    </lineage>
</organism>
<dbReference type="Pfam" id="PF07859">
    <property type="entry name" value="Abhydrolase_3"/>
    <property type="match status" value="1"/>
</dbReference>
<sequence>MGNSDMDALRAILAASPRPQSLAERRARMEEVTAIDPIDPGITVTPVDAGGVPGEWSLAPGADQARVLLFLHGGGYSSGSLKSHRTMVTGAGRAAGIRTLAVAYRLAPEHPFPAALDDAEAAYGFLLAQGYAARHIAVGGDSAGGGLTLALFQRLRAKGRQQPACGWLVSPWVDLHMTGASIDAKDTVDPLIHRAYLEMLAEAYLSGGGSRSDPLVSPLLADLSGLPPILIQVGSAETLLDDAVRMAGRLGACDGEVRLSIYPHMIHAWPIWYHRLADGRRALAEAGAFLGERLGG</sequence>
<dbReference type="InterPro" id="IPR013094">
    <property type="entry name" value="AB_hydrolase_3"/>
</dbReference>
<reference evidence="4 5" key="1">
    <citation type="submission" date="2019-05" db="EMBL/GenBank/DDBJ databases">
        <authorList>
            <person name="Zhou X."/>
        </authorList>
    </citation>
    <scope>NUCLEOTIDE SEQUENCE [LARGE SCALE GENOMIC DNA]</scope>
    <source>
        <strain evidence="4 5">DSM 432</strain>
    </source>
</reference>
<dbReference type="InterPro" id="IPR002168">
    <property type="entry name" value="Lipase_GDXG_HIS_AS"/>
</dbReference>
<evidence type="ECO:0000313" key="4">
    <source>
        <dbReference type="EMBL" id="TLX43463.1"/>
    </source>
</evidence>
<dbReference type="RefSeq" id="WP_138398385.1">
    <property type="nucleotide sequence ID" value="NZ_JBAFVI010000001.1"/>
</dbReference>
<dbReference type="PANTHER" id="PTHR48081:SF30">
    <property type="entry name" value="ACETYL-HYDROLASE LIPR-RELATED"/>
    <property type="match status" value="1"/>
</dbReference>
<dbReference type="GO" id="GO:0004806">
    <property type="term" value="F:triacylglycerol lipase activity"/>
    <property type="evidence" value="ECO:0007669"/>
    <property type="project" value="TreeGrafter"/>
</dbReference>
<dbReference type="PROSITE" id="PS01173">
    <property type="entry name" value="LIPASE_GDXG_HIS"/>
    <property type="match status" value="1"/>
</dbReference>
<dbReference type="InterPro" id="IPR050300">
    <property type="entry name" value="GDXG_lipolytic_enzyme"/>
</dbReference>
<name>A0A6C1KVR1_XANAU</name>
<evidence type="ECO:0000256" key="2">
    <source>
        <dbReference type="ARBA" id="ARBA00022801"/>
    </source>
</evidence>
<comment type="similarity">
    <text evidence="1">Belongs to the 'GDXG' lipolytic enzyme family.</text>
</comment>
<gene>
    <name evidence="4" type="ORF">FBQ73_04865</name>
</gene>
<evidence type="ECO:0000256" key="1">
    <source>
        <dbReference type="ARBA" id="ARBA00010515"/>
    </source>
</evidence>
<dbReference type="SUPFAM" id="SSF53474">
    <property type="entry name" value="alpha/beta-Hydrolases"/>
    <property type="match status" value="1"/>
</dbReference>